<evidence type="ECO:0000256" key="2">
    <source>
        <dbReference type="ARBA" id="ARBA00022649"/>
    </source>
</evidence>
<dbReference type="EMBL" id="CP029462">
    <property type="protein sequence ID" value="AXL21647.1"/>
    <property type="molecule type" value="Genomic_DNA"/>
</dbReference>
<comment type="similarity">
    <text evidence="1 3">Belongs to the PemK/MazF family.</text>
</comment>
<dbReference type="GO" id="GO:0006402">
    <property type="term" value="P:mRNA catabolic process"/>
    <property type="evidence" value="ECO:0007669"/>
    <property type="project" value="TreeGrafter"/>
</dbReference>
<evidence type="ECO:0000256" key="1">
    <source>
        <dbReference type="ARBA" id="ARBA00007521"/>
    </source>
</evidence>
<dbReference type="Proteomes" id="UP000254337">
    <property type="component" value="Chromosome"/>
</dbReference>
<keyword evidence="5" id="KW-1185">Reference proteome</keyword>
<dbReference type="AlphaFoldDB" id="A0A346B0K4"/>
<gene>
    <name evidence="4" type="ORF">DKB62_08735</name>
</gene>
<keyword evidence="3" id="KW-0255">Endonuclease</keyword>
<dbReference type="PANTHER" id="PTHR33988">
    <property type="entry name" value="ENDORIBONUCLEASE MAZF-RELATED"/>
    <property type="match status" value="1"/>
</dbReference>
<dbReference type="Gene3D" id="2.30.30.110">
    <property type="match status" value="1"/>
</dbReference>
<comment type="function">
    <text evidence="3">Toxic component of a type II toxin-antitoxin (TA) system.</text>
</comment>
<dbReference type="Pfam" id="PF02452">
    <property type="entry name" value="PemK_toxin"/>
    <property type="match status" value="1"/>
</dbReference>
<evidence type="ECO:0000313" key="5">
    <source>
        <dbReference type="Proteomes" id="UP000254337"/>
    </source>
</evidence>
<dbReference type="KEGG" id="meg:DKB62_08735"/>
<dbReference type="InterPro" id="IPR011067">
    <property type="entry name" value="Plasmid_toxin/cell-grow_inhib"/>
</dbReference>
<name>A0A346B0K4_9FIRM</name>
<dbReference type="SUPFAM" id="SSF50118">
    <property type="entry name" value="Cell growth inhibitor/plasmid maintenance toxic component"/>
    <property type="match status" value="1"/>
</dbReference>
<evidence type="ECO:0000313" key="4">
    <source>
        <dbReference type="EMBL" id="AXL21647.1"/>
    </source>
</evidence>
<sequence>MVKQGTIIKVNLNPRAGHEQAWYRPAVVVSNDTFNAKTSMVIVCPITNTMNHFPLHVPLDERTKTTGCILCEHIRALDIEARTYRVIEQLPDDILQQVINIIFAEIDTPV</sequence>
<dbReference type="PIRSF" id="PIRSF033490">
    <property type="entry name" value="MazF"/>
    <property type="match status" value="1"/>
</dbReference>
<dbReference type="InterPro" id="IPR003477">
    <property type="entry name" value="PemK-like"/>
</dbReference>
<dbReference type="GO" id="GO:0003677">
    <property type="term" value="F:DNA binding"/>
    <property type="evidence" value="ECO:0007669"/>
    <property type="project" value="InterPro"/>
</dbReference>
<dbReference type="OrthoDB" id="9808744at2"/>
<protein>
    <recommendedName>
        <fullName evidence="3">mRNA interferase</fullName>
        <ecNumber evidence="3">3.1.-.-</ecNumber>
    </recommendedName>
</protein>
<dbReference type="RefSeq" id="WP_107196418.1">
    <property type="nucleotide sequence ID" value="NZ_CALYAU010000004.1"/>
</dbReference>
<dbReference type="EC" id="3.1.-.-" evidence="3"/>
<evidence type="ECO:0000256" key="3">
    <source>
        <dbReference type="PIRNR" id="PIRNR033490"/>
    </source>
</evidence>
<dbReference type="GO" id="GO:0016787">
    <property type="term" value="F:hydrolase activity"/>
    <property type="evidence" value="ECO:0007669"/>
    <property type="project" value="UniProtKB-KW"/>
</dbReference>
<dbReference type="PANTHER" id="PTHR33988:SF3">
    <property type="entry name" value="ENDORIBONUCLEASE TOXIN CHPB-RELATED"/>
    <property type="match status" value="1"/>
</dbReference>
<organism evidence="4 5">
    <name type="scientific">Megasphaera stantonii</name>
    <dbReference type="NCBI Taxonomy" id="2144175"/>
    <lineage>
        <taxon>Bacteria</taxon>
        <taxon>Bacillati</taxon>
        <taxon>Bacillota</taxon>
        <taxon>Negativicutes</taxon>
        <taxon>Veillonellales</taxon>
        <taxon>Veillonellaceae</taxon>
        <taxon>Megasphaera</taxon>
    </lineage>
</organism>
<keyword evidence="3" id="KW-0378">Hydrolase</keyword>
<keyword evidence="3" id="KW-0540">Nuclease</keyword>
<keyword evidence="2" id="KW-1277">Toxin-antitoxin system</keyword>
<dbReference type="GO" id="GO:0004521">
    <property type="term" value="F:RNA endonuclease activity"/>
    <property type="evidence" value="ECO:0007669"/>
    <property type="project" value="TreeGrafter"/>
</dbReference>
<dbReference type="GO" id="GO:0016075">
    <property type="term" value="P:rRNA catabolic process"/>
    <property type="evidence" value="ECO:0007669"/>
    <property type="project" value="TreeGrafter"/>
</dbReference>
<proteinExistence type="inferred from homology"/>
<reference evidence="4 5" key="1">
    <citation type="submission" date="2018-05" db="EMBL/GenBank/DDBJ databases">
        <title>Complete genome sequence of Megasphaera sp. AJH120T, isolated from the ceca of a chicken.</title>
        <authorList>
            <person name="Maki J."/>
            <person name="Looft T."/>
        </authorList>
    </citation>
    <scope>NUCLEOTIDE SEQUENCE [LARGE SCALE GENOMIC DNA]</scope>
    <source>
        <strain evidence="4 5">AJH120</strain>
    </source>
</reference>
<accession>A0A346B0K4</accession>